<feature type="transmembrane region" description="Helical" evidence="7">
    <location>
        <begin position="105"/>
        <end position="126"/>
    </location>
</feature>
<name>A0ABT2QPU5_9STAP</name>
<comment type="caution">
    <text evidence="9">The sequence shown here is derived from an EMBL/GenBank/DDBJ whole genome shotgun (WGS) entry which is preliminary data.</text>
</comment>
<keyword evidence="2" id="KW-0813">Transport</keyword>
<comment type="subcellular location">
    <subcellularLocation>
        <location evidence="1">Cell membrane</location>
        <topology evidence="1">Multi-pass membrane protein</topology>
    </subcellularLocation>
</comment>
<feature type="transmembrane region" description="Helical" evidence="7">
    <location>
        <begin position="246"/>
        <end position="264"/>
    </location>
</feature>
<dbReference type="Proteomes" id="UP001209553">
    <property type="component" value="Unassembled WGS sequence"/>
</dbReference>
<sequence length="394" mass="43985">MQSSSSNNTTISKNFVLMLLILFLMEFARGMYVLGYLSMLPTATKVAVGITSLAVSVHFIADAVTNFIIGFILKRLGTKIVLTLGFFLAFGSLFLVIWFPTQPFVLILSAVLLGVAVSPIWVIMLASVDDRARGKQMGYVYFAWLLGLLVGWIGMNLVFKFSPTKFAFLMALVVLIAWVMYYFVRIRLTNYDTRPVKAQLVQIVDVMKRHLVLFPGILLQGTAISALLPILPTYAQKTVGVSTVEYTLTLIIGGIGCTISMLFLSKVIDRNSKQFMYSIVFGGFVLYMILIFALTFITNVYIVWLLALIIGLMYGVLLPAWNTFMASHINPKEQEETWGVFNSVQGFGAMLGPLPGGLIAQFTGSEINTFYFSAAVYLFLAVFYGIYFMKHRRD</sequence>
<evidence type="ECO:0000313" key="10">
    <source>
        <dbReference type="Proteomes" id="UP001209553"/>
    </source>
</evidence>
<dbReference type="InterPro" id="IPR036259">
    <property type="entry name" value="MFS_trans_sf"/>
</dbReference>
<protein>
    <submittedName>
        <fullName evidence="9">MFS transporter</fullName>
    </submittedName>
</protein>
<evidence type="ECO:0000256" key="1">
    <source>
        <dbReference type="ARBA" id="ARBA00004651"/>
    </source>
</evidence>
<evidence type="ECO:0000256" key="2">
    <source>
        <dbReference type="ARBA" id="ARBA00022448"/>
    </source>
</evidence>
<feature type="transmembrane region" description="Helical" evidence="7">
    <location>
        <begin position="138"/>
        <end position="159"/>
    </location>
</feature>
<dbReference type="InterPro" id="IPR011701">
    <property type="entry name" value="MFS"/>
</dbReference>
<evidence type="ECO:0000256" key="6">
    <source>
        <dbReference type="ARBA" id="ARBA00023136"/>
    </source>
</evidence>
<feature type="transmembrane region" description="Helical" evidence="7">
    <location>
        <begin position="211"/>
        <end position="234"/>
    </location>
</feature>
<feature type="transmembrane region" description="Helical" evidence="7">
    <location>
        <begin position="46"/>
        <end position="73"/>
    </location>
</feature>
<accession>A0ABT2QPU5</accession>
<evidence type="ECO:0000256" key="5">
    <source>
        <dbReference type="ARBA" id="ARBA00022989"/>
    </source>
</evidence>
<organism evidence="9 10">
    <name type="scientific">Staphylococcus marylandisciuri</name>
    <dbReference type="NCBI Taxonomy" id="2981529"/>
    <lineage>
        <taxon>Bacteria</taxon>
        <taxon>Bacillati</taxon>
        <taxon>Bacillota</taxon>
        <taxon>Bacilli</taxon>
        <taxon>Bacillales</taxon>
        <taxon>Staphylococcaceae</taxon>
        <taxon>Staphylococcus</taxon>
    </lineage>
</organism>
<evidence type="ECO:0000256" key="4">
    <source>
        <dbReference type="ARBA" id="ARBA00022692"/>
    </source>
</evidence>
<feature type="transmembrane region" description="Helical" evidence="7">
    <location>
        <begin position="80"/>
        <end position="99"/>
    </location>
</feature>
<dbReference type="SUPFAM" id="SSF103473">
    <property type="entry name" value="MFS general substrate transporter"/>
    <property type="match status" value="1"/>
</dbReference>
<evidence type="ECO:0000256" key="7">
    <source>
        <dbReference type="SAM" id="Phobius"/>
    </source>
</evidence>
<dbReference type="Gene3D" id="1.20.1250.20">
    <property type="entry name" value="MFS general substrate transporter like domains"/>
    <property type="match status" value="2"/>
</dbReference>
<keyword evidence="5 7" id="KW-1133">Transmembrane helix</keyword>
<dbReference type="RefSeq" id="WP_262855429.1">
    <property type="nucleotide sequence ID" value="NZ_JAOPKZ010000006.1"/>
</dbReference>
<keyword evidence="4 7" id="KW-0812">Transmembrane</keyword>
<evidence type="ECO:0000259" key="8">
    <source>
        <dbReference type="PROSITE" id="PS50850"/>
    </source>
</evidence>
<dbReference type="PROSITE" id="PS50850">
    <property type="entry name" value="MFS"/>
    <property type="match status" value="1"/>
</dbReference>
<feature type="transmembrane region" description="Helical" evidence="7">
    <location>
        <begin position="344"/>
        <end position="364"/>
    </location>
</feature>
<feature type="transmembrane region" description="Helical" evidence="7">
    <location>
        <begin position="370"/>
        <end position="389"/>
    </location>
</feature>
<gene>
    <name evidence="9" type="ORF">N9R04_04625</name>
</gene>
<dbReference type="PANTHER" id="PTHR43124">
    <property type="entry name" value="PURINE EFFLUX PUMP PBUE"/>
    <property type="match status" value="1"/>
</dbReference>
<dbReference type="InterPro" id="IPR020846">
    <property type="entry name" value="MFS_dom"/>
</dbReference>
<keyword evidence="10" id="KW-1185">Reference proteome</keyword>
<dbReference type="Pfam" id="PF07690">
    <property type="entry name" value="MFS_1"/>
    <property type="match status" value="1"/>
</dbReference>
<proteinExistence type="predicted"/>
<dbReference type="InterPro" id="IPR050189">
    <property type="entry name" value="MFS_Efflux_Transporters"/>
</dbReference>
<evidence type="ECO:0000256" key="3">
    <source>
        <dbReference type="ARBA" id="ARBA00022475"/>
    </source>
</evidence>
<dbReference type="EMBL" id="JAOPKZ010000006">
    <property type="protein sequence ID" value="MCU5746006.1"/>
    <property type="molecule type" value="Genomic_DNA"/>
</dbReference>
<keyword evidence="6 7" id="KW-0472">Membrane</keyword>
<feature type="transmembrane region" description="Helical" evidence="7">
    <location>
        <begin position="303"/>
        <end position="324"/>
    </location>
</feature>
<keyword evidence="3" id="KW-1003">Cell membrane</keyword>
<dbReference type="PANTHER" id="PTHR43124:SF3">
    <property type="entry name" value="CHLORAMPHENICOL EFFLUX PUMP RV0191"/>
    <property type="match status" value="1"/>
</dbReference>
<reference evidence="9 10" key="1">
    <citation type="journal article" date="2023" name="Int. J. Syst. Evol. Microbiol.">
        <title>Streptococcus sciuri sp. nov., Staphylococcus marylandisciuri sp. nov. and Staphylococcus americanisciuri sp. nov., isolated from faeces of eastern grey squirrel (Sciurus carolinensis).</title>
        <authorList>
            <person name="Volokhov D.V."/>
            <person name="Zagorodnyaya T.A."/>
            <person name="Furtak V.A."/>
            <person name="Nattanmai G."/>
            <person name="Randall L."/>
            <person name="Jose S."/>
            <person name="Gao Y."/>
            <person name="Eisenberg T."/>
            <person name="Delmonte P."/>
            <person name="Blom J."/>
            <person name="Mitchell K.K."/>
        </authorList>
    </citation>
    <scope>NUCLEOTIDE SEQUENCE [LARGE SCALE GENOMIC DNA]</scope>
    <source>
        <strain evidence="9 10">SQ8-PEA</strain>
    </source>
</reference>
<evidence type="ECO:0000313" key="9">
    <source>
        <dbReference type="EMBL" id="MCU5746006.1"/>
    </source>
</evidence>
<feature type="transmembrane region" description="Helical" evidence="7">
    <location>
        <begin position="165"/>
        <end position="184"/>
    </location>
</feature>
<feature type="transmembrane region" description="Helical" evidence="7">
    <location>
        <begin position="276"/>
        <end position="297"/>
    </location>
</feature>
<feature type="domain" description="Major facilitator superfamily (MFS) profile" evidence="8">
    <location>
        <begin position="14"/>
        <end position="392"/>
    </location>
</feature>
<dbReference type="NCBIfam" id="NF047396">
    <property type="entry name" value="MFS_flip_LtaA"/>
    <property type="match status" value="1"/>
</dbReference>